<name>A0A6A5WY82_9PLEO</name>
<dbReference type="EMBL" id="ML977559">
    <property type="protein sequence ID" value="KAF2006567.1"/>
    <property type="molecule type" value="Genomic_DNA"/>
</dbReference>
<sequence>MHGCEGGGAGRGRSRQTAIRAITLAKVPSCYSSRLQGITRPVPTPSFHAQTSVKYSHRRAVSDALRQTSGAVPHHDQRPSAAHCLLLLTDAAPAVLVGAGCPGGDAAHRPRGTLRSPRGLHWQMVPRLKNRSSGCGCRTRTSTQAIPGRACFEVGLFLCNV</sequence>
<evidence type="ECO:0000313" key="2">
    <source>
        <dbReference type="Proteomes" id="UP000799779"/>
    </source>
</evidence>
<protein>
    <submittedName>
        <fullName evidence="1">Uncharacterized protein</fullName>
    </submittedName>
</protein>
<accession>A0A6A5WY82</accession>
<dbReference type="Proteomes" id="UP000799779">
    <property type="component" value="Unassembled WGS sequence"/>
</dbReference>
<reference evidence="1" key="1">
    <citation type="journal article" date="2020" name="Stud. Mycol.">
        <title>101 Dothideomycetes genomes: a test case for predicting lifestyles and emergence of pathogens.</title>
        <authorList>
            <person name="Haridas S."/>
            <person name="Albert R."/>
            <person name="Binder M."/>
            <person name="Bloem J."/>
            <person name="Labutti K."/>
            <person name="Salamov A."/>
            <person name="Andreopoulos B."/>
            <person name="Baker S."/>
            <person name="Barry K."/>
            <person name="Bills G."/>
            <person name="Bluhm B."/>
            <person name="Cannon C."/>
            <person name="Castanera R."/>
            <person name="Culley D."/>
            <person name="Daum C."/>
            <person name="Ezra D."/>
            <person name="Gonzalez J."/>
            <person name="Henrissat B."/>
            <person name="Kuo A."/>
            <person name="Liang C."/>
            <person name="Lipzen A."/>
            <person name="Lutzoni F."/>
            <person name="Magnuson J."/>
            <person name="Mondo S."/>
            <person name="Nolan M."/>
            <person name="Ohm R."/>
            <person name="Pangilinan J."/>
            <person name="Park H.-J."/>
            <person name="Ramirez L."/>
            <person name="Alfaro M."/>
            <person name="Sun H."/>
            <person name="Tritt A."/>
            <person name="Yoshinaga Y."/>
            <person name="Zwiers L.-H."/>
            <person name="Turgeon B."/>
            <person name="Goodwin S."/>
            <person name="Spatafora J."/>
            <person name="Crous P."/>
            <person name="Grigoriev I."/>
        </authorList>
    </citation>
    <scope>NUCLEOTIDE SEQUENCE</scope>
    <source>
        <strain evidence="1">CBS 123094</strain>
    </source>
</reference>
<dbReference type="AlphaFoldDB" id="A0A6A5WY82"/>
<keyword evidence="2" id="KW-1185">Reference proteome</keyword>
<proteinExistence type="predicted"/>
<gene>
    <name evidence="1" type="ORF">P154DRAFT_219558</name>
</gene>
<organism evidence="1 2">
    <name type="scientific">Amniculicola lignicola CBS 123094</name>
    <dbReference type="NCBI Taxonomy" id="1392246"/>
    <lineage>
        <taxon>Eukaryota</taxon>
        <taxon>Fungi</taxon>
        <taxon>Dikarya</taxon>
        <taxon>Ascomycota</taxon>
        <taxon>Pezizomycotina</taxon>
        <taxon>Dothideomycetes</taxon>
        <taxon>Pleosporomycetidae</taxon>
        <taxon>Pleosporales</taxon>
        <taxon>Amniculicolaceae</taxon>
        <taxon>Amniculicola</taxon>
    </lineage>
</organism>
<evidence type="ECO:0000313" key="1">
    <source>
        <dbReference type="EMBL" id="KAF2006567.1"/>
    </source>
</evidence>